<proteinExistence type="predicted"/>
<gene>
    <name evidence="1" type="ORF">TE42_02100</name>
</gene>
<organism evidence="1 2">
    <name type="scientific">Candidatus Synechococcus spongiarum SP3</name>
    <dbReference type="NCBI Taxonomy" id="1604020"/>
    <lineage>
        <taxon>Bacteria</taxon>
        <taxon>Bacillati</taxon>
        <taxon>Cyanobacteriota</taxon>
        <taxon>Cyanophyceae</taxon>
        <taxon>Synechococcales</taxon>
        <taxon>Synechococcaceae</taxon>
        <taxon>Synechococcus</taxon>
    </lineage>
</organism>
<evidence type="ECO:0000313" key="2">
    <source>
        <dbReference type="Proteomes" id="UP000035067"/>
    </source>
</evidence>
<comment type="caution">
    <text evidence="1">The sequence shown here is derived from an EMBL/GenBank/DDBJ whole genome shotgun (WGS) entry which is preliminary data.</text>
</comment>
<dbReference type="InterPro" id="IPR019089">
    <property type="entry name" value="Cas_GSU0054"/>
</dbReference>
<accession>A0A0G2IWV1</accession>
<dbReference type="AlphaFoldDB" id="A0A0G2IWV1"/>
<protein>
    <submittedName>
        <fullName evidence="1">Uncharacterized protein</fullName>
    </submittedName>
</protein>
<reference evidence="1 2" key="1">
    <citation type="submission" date="2015-01" db="EMBL/GenBank/DDBJ databases">
        <title>Lifestyle Evolution in Cyanobacterial Symbionts of Sponges.</title>
        <authorList>
            <person name="Burgsdorf I."/>
            <person name="Slaby B.M."/>
            <person name="Handley K.M."/>
            <person name="Haber M."/>
            <person name="Blom J."/>
            <person name="Marshall C.W."/>
            <person name="Gilbert J.A."/>
            <person name="Hentschel U."/>
            <person name="Steindler L."/>
        </authorList>
    </citation>
    <scope>NUCLEOTIDE SEQUENCE [LARGE SCALE GENOMIC DNA]</scope>
    <source>
        <strain evidence="1">SP3</strain>
    </source>
</reference>
<evidence type="ECO:0000313" key="1">
    <source>
        <dbReference type="EMBL" id="KKZ12976.1"/>
    </source>
</evidence>
<sequence length="265" mass="29109">MPPPNIHAAQQVHHQALRGRYVVKNDKEPDKTHQEYVARSGMLSRPGVRIALRQPRVVYQWDVSPPPTATLEALQLRAARVGYLGTSDSPVRVRVATQAPSGCPEQVFVPDERGDAPISVAQSGDIKTLDRMYDQWCERGAAVVRLQFPSLRHDVSYRSPDRATRLPVTAHFQMLVTSTPVVEFTDWRSGCRRSPMGQLAAKRGMPPILSVVSSEGALMLLLLPGMTTSGVRSQPIRDGGLAHPVVGQRLSRPFTSGAVPLICQK</sequence>
<dbReference type="Proteomes" id="UP000035067">
    <property type="component" value="Unassembled WGS sequence"/>
</dbReference>
<name>A0A0G2IWV1_9SYNE</name>
<dbReference type="NCBIfam" id="TIGR02165">
    <property type="entry name" value="cas5_6_GSU0054"/>
    <property type="match status" value="1"/>
</dbReference>
<dbReference type="PATRIC" id="fig|1604020.3.peg.1935"/>
<dbReference type="EMBL" id="JXQG01000007">
    <property type="protein sequence ID" value="KKZ12976.1"/>
    <property type="molecule type" value="Genomic_DNA"/>
</dbReference>